<dbReference type="Gene3D" id="3.30.200.20">
    <property type="entry name" value="Phosphorylase Kinase, domain 1"/>
    <property type="match status" value="1"/>
</dbReference>
<dbReference type="SMART" id="SM00220">
    <property type="entry name" value="S_TKc"/>
    <property type="match status" value="1"/>
</dbReference>
<dbReference type="PANTHER" id="PTHR22961">
    <property type="entry name" value="SER/THR PROTEIN KINASE-TRB"/>
    <property type="match status" value="1"/>
</dbReference>
<name>A0ABD1KIU3_9TELE</name>
<dbReference type="AlphaFoldDB" id="A0ABD1KIU3"/>
<organism evidence="4 5">
    <name type="scientific">Coilia grayii</name>
    <name type="common">Gray's grenadier anchovy</name>
    <dbReference type="NCBI Taxonomy" id="363190"/>
    <lineage>
        <taxon>Eukaryota</taxon>
        <taxon>Metazoa</taxon>
        <taxon>Chordata</taxon>
        <taxon>Craniata</taxon>
        <taxon>Vertebrata</taxon>
        <taxon>Euteleostomi</taxon>
        <taxon>Actinopterygii</taxon>
        <taxon>Neopterygii</taxon>
        <taxon>Teleostei</taxon>
        <taxon>Clupei</taxon>
        <taxon>Clupeiformes</taxon>
        <taxon>Clupeoidei</taxon>
        <taxon>Engraulidae</taxon>
        <taxon>Coilinae</taxon>
        <taxon>Coilia</taxon>
    </lineage>
</organism>
<accession>A0ABD1KIU3</accession>
<dbReference type="Gene3D" id="1.10.510.10">
    <property type="entry name" value="Transferase(Phosphotransferase) domain 1"/>
    <property type="match status" value="1"/>
</dbReference>
<dbReference type="InterPro" id="IPR011009">
    <property type="entry name" value="Kinase-like_dom_sf"/>
</dbReference>
<evidence type="ECO:0000256" key="2">
    <source>
        <dbReference type="ARBA" id="ARBA00038180"/>
    </source>
</evidence>
<keyword evidence="5" id="KW-1185">Reference proteome</keyword>
<protein>
    <recommendedName>
        <fullName evidence="3">Protein kinase domain-containing protein</fullName>
    </recommendedName>
</protein>
<dbReference type="PANTHER" id="PTHR22961:SF13">
    <property type="entry name" value="TRIBBLES"/>
    <property type="match status" value="1"/>
</dbReference>
<dbReference type="Proteomes" id="UP001591681">
    <property type="component" value="Unassembled WGS sequence"/>
</dbReference>
<dbReference type="InterPro" id="IPR024104">
    <property type="entry name" value="Tribbles/Ser_Thr_kinase_40"/>
</dbReference>
<keyword evidence="1" id="KW-0649">Protein kinase inhibitor</keyword>
<evidence type="ECO:0000259" key="3">
    <source>
        <dbReference type="PROSITE" id="PS50011"/>
    </source>
</evidence>
<proteinExistence type="inferred from homology"/>
<dbReference type="Pfam" id="PF00069">
    <property type="entry name" value="Pkinase"/>
    <property type="match status" value="1"/>
</dbReference>
<evidence type="ECO:0000313" key="5">
    <source>
        <dbReference type="Proteomes" id="UP001591681"/>
    </source>
</evidence>
<dbReference type="GO" id="GO:0004860">
    <property type="term" value="F:protein kinase inhibitor activity"/>
    <property type="evidence" value="ECO:0007669"/>
    <property type="project" value="UniProtKB-KW"/>
</dbReference>
<dbReference type="FunFam" id="1.10.510.10:FF:000153">
    <property type="entry name" value="Tribbles homolog 2"/>
    <property type="match status" value="1"/>
</dbReference>
<feature type="domain" description="Protein kinase" evidence="3">
    <location>
        <begin position="1"/>
        <end position="265"/>
    </location>
</feature>
<dbReference type="EMBL" id="JBHFQA010000005">
    <property type="protein sequence ID" value="KAL2099119.1"/>
    <property type="molecule type" value="Genomic_DNA"/>
</dbReference>
<comment type="similarity">
    <text evidence="2">Belongs to the protein kinase superfamily. CAMK Ser/Thr protein kinase family. Tribbles subfamily.</text>
</comment>
<dbReference type="PROSITE" id="PS50011">
    <property type="entry name" value="PROTEIN_KINASE_DOM"/>
    <property type="match status" value="1"/>
</dbReference>
<sequence>MGHAKYVVETFKNTKLPCMGKYVLLEFLGSNIFRAANMDTGKELTCKVFHITRYWESLAAYFRVPANKNINQIVDTVFGDTMAYVFFEHCYGDLHACLRSIKRFREDEAAKLFHQIVSVVAHCHDYGVILRDLKLKRFVFKDEDRCYLRLDTLEDAYILEQGVDSLPRRHGCPVYTSPEVLQAESTSSGKAADVWCLGVMLYTILVGHYPFNDMDLSSLFQKIKRCKLSLPDILSPKAKCLIHNILRSDPLERLTAREILDHPWFCTSALTGNAGGDASECCDQTVPNIPS</sequence>
<evidence type="ECO:0000313" key="4">
    <source>
        <dbReference type="EMBL" id="KAL2099119.1"/>
    </source>
</evidence>
<comment type="caution">
    <text evidence="4">The sequence shown here is derived from an EMBL/GenBank/DDBJ whole genome shotgun (WGS) entry which is preliminary data.</text>
</comment>
<gene>
    <name evidence="4" type="ORF">ACEWY4_005599</name>
</gene>
<reference evidence="4 5" key="1">
    <citation type="submission" date="2024-09" db="EMBL/GenBank/DDBJ databases">
        <title>A chromosome-level genome assembly of Gray's grenadier anchovy, Coilia grayii.</title>
        <authorList>
            <person name="Fu Z."/>
        </authorList>
    </citation>
    <scope>NUCLEOTIDE SEQUENCE [LARGE SCALE GENOMIC DNA]</scope>
    <source>
        <strain evidence="4">G4</strain>
        <tissue evidence="4">Muscle</tissue>
    </source>
</reference>
<evidence type="ECO:0000256" key="1">
    <source>
        <dbReference type="ARBA" id="ARBA00023013"/>
    </source>
</evidence>
<dbReference type="InterPro" id="IPR000719">
    <property type="entry name" value="Prot_kinase_dom"/>
</dbReference>
<dbReference type="SUPFAM" id="SSF56112">
    <property type="entry name" value="Protein kinase-like (PK-like)"/>
    <property type="match status" value="1"/>
</dbReference>